<dbReference type="PROSITE" id="PS00359">
    <property type="entry name" value="RIBOSOMAL_L11"/>
    <property type="match status" value="1"/>
</dbReference>
<keyword evidence="3" id="KW-0687">Ribonucleoprotein</keyword>
<sequence>MPPKFDPSSVVEVYVRATGGENRVAKVSVVPSASALVIKALKEPVRDRKKEKNIKHTGNLSLDDIVEIARVMRDRSCARQLKGTVKEILGTCKSVGCTVDHEDPVDIQNKLEEGELEVPEA</sequence>
<dbReference type="Proteomes" id="UP001438707">
    <property type="component" value="Unassembled WGS sequence"/>
</dbReference>
<gene>
    <name evidence="5" type="ORF">WJX74_000652</name>
</gene>
<dbReference type="Pfam" id="PF00298">
    <property type="entry name" value="Ribosomal_L11"/>
    <property type="match status" value="1"/>
</dbReference>
<evidence type="ECO:0000256" key="3">
    <source>
        <dbReference type="ARBA" id="ARBA00023274"/>
    </source>
</evidence>
<dbReference type="SMART" id="SM00649">
    <property type="entry name" value="RL11"/>
    <property type="match status" value="1"/>
</dbReference>
<dbReference type="GO" id="GO:0070180">
    <property type="term" value="F:large ribosomal subunit rRNA binding"/>
    <property type="evidence" value="ECO:0007669"/>
    <property type="project" value="TreeGrafter"/>
</dbReference>
<reference evidence="5 6" key="1">
    <citation type="journal article" date="2024" name="Nat. Commun.">
        <title>Phylogenomics reveals the evolutionary origins of lichenization in chlorophyte algae.</title>
        <authorList>
            <person name="Puginier C."/>
            <person name="Libourel C."/>
            <person name="Otte J."/>
            <person name="Skaloud P."/>
            <person name="Haon M."/>
            <person name="Grisel S."/>
            <person name="Petersen M."/>
            <person name="Berrin J.G."/>
            <person name="Delaux P.M."/>
            <person name="Dal Grande F."/>
            <person name="Keller J."/>
        </authorList>
    </citation>
    <scope>NUCLEOTIDE SEQUENCE [LARGE SCALE GENOMIC DNA]</scope>
    <source>
        <strain evidence="5 6">SAG 2145</strain>
    </source>
</reference>
<name>A0AAW1RCW2_9CHLO</name>
<comment type="similarity">
    <text evidence="1">Belongs to the universal ribosomal protein uL11 family.</text>
</comment>
<dbReference type="FunFam" id="1.10.10.250:FF:000002">
    <property type="entry name" value="60S ribosomal protein L12"/>
    <property type="match status" value="1"/>
</dbReference>
<protein>
    <recommendedName>
        <fullName evidence="4">Large ribosomal subunit protein uL11 C-terminal domain-containing protein</fullName>
    </recommendedName>
</protein>
<evidence type="ECO:0000256" key="2">
    <source>
        <dbReference type="ARBA" id="ARBA00022980"/>
    </source>
</evidence>
<dbReference type="AlphaFoldDB" id="A0AAW1RCW2"/>
<dbReference type="PANTHER" id="PTHR11661">
    <property type="entry name" value="60S RIBOSOMAL PROTEIN L12"/>
    <property type="match status" value="1"/>
</dbReference>
<proteinExistence type="inferred from homology"/>
<dbReference type="InterPro" id="IPR020785">
    <property type="entry name" value="Ribosomal_uL11_CS"/>
</dbReference>
<dbReference type="GO" id="GO:0022625">
    <property type="term" value="C:cytosolic large ribosomal subunit"/>
    <property type="evidence" value="ECO:0007669"/>
    <property type="project" value="TreeGrafter"/>
</dbReference>
<dbReference type="InterPro" id="IPR036769">
    <property type="entry name" value="Ribosomal_uL11_C_sf"/>
</dbReference>
<evidence type="ECO:0000313" key="6">
    <source>
        <dbReference type="Proteomes" id="UP001438707"/>
    </source>
</evidence>
<comment type="caution">
    <text evidence="5">The sequence shown here is derived from an EMBL/GenBank/DDBJ whole genome shotgun (WGS) entry which is preliminary data.</text>
</comment>
<dbReference type="PANTHER" id="PTHR11661:SF2">
    <property type="entry name" value="LARGE RIBOSOMAL SUBUNIT PROTEIN UL11"/>
    <property type="match status" value="1"/>
</dbReference>
<dbReference type="InterPro" id="IPR000911">
    <property type="entry name" value="Ribosomal_uL11"/>
</dbReference>
<keyword evidence="2" id="KW-0689">Ribosomal protein</keyword>
<dbReference type="EMBL" id="JALJOS010000014">
    <property type="protein sequence ID" value="KAK9831032.1"/>
    <property type="molecule type" value="Genomic_DNA"/>
</dbReference>
<feature type="domain" description="Large ribosomal subunit protein uL11 C-terminal" evidence="4">
    <location>
        <begin position="30"/>
        <end position="99"/>
    </location>
</feature>
<dbReference type="SUPFAM" id="SSF46906">
    <property type="entry name" value="Ribosomal protein L11, C-terminal domain"/>
    <property type="match status" value="1"/>
</dbReference>
<evidence type="ECO:0000259" key="4">
    <source>
        <dbReference type="Pfam" id="PF00298"/>
    </source>
</evidence>
<accession>A0AAW1RCW2</accession>
<organism evidence="5 6">
    <name type="scientific">Apatococcus lobatus</name>
    <dbReference type="NCBI Taxonomy" id="904363"/>
    <lineage>
        <taxon>Eukaryota</taxon>
        <taxon>Viridiplantae</taxon>
        <taxon>Chlorophyta</taxon>
        <taxon>core chlorophytes</taxon>
        <taxon>Trebouxiophyceae</taxon>
        <taxon>Chlorellales</taxon>
        <taxon>Chlorellaceae</taxon>
        <taxon>Apatococcus</taxon>
    </lineage>
</organism>
<dbReference type="Gene3D" id="1.10.10.250">
    <property type="entry name" value="Ribosomal protein L11, C-terminal domain"/>
    <property type="match status" value="1"/>
</dbReference>
<evidence type="ECO:0000256" key="1">
    <source>
        <dbReference type="ARBA" id="ARBA00010537"/>
    </source>
</evidence>
<keyword evidence="6" id="KW-1185">Reference proteome</keyword>
<dbReference type="InterPro" id="IPR020783">
    <property type="entry name" value="Ribosomal_uL11_C"/>
</dbReference>
<dbReference type="GO" id="GO:0003735">
    <property type="term" value="F:structural constituent of ribosome"/>
    <property type="evidence" value="ECO:0007669"/>
    <property type="project" value="InterPro"/>
</dbReference>
<evidence type="ECO:0000313" key="5">
    <source>
        <dbReference type="EMBL" id="KAK9831032.1"/>
    </source>
</evidence>
<dbReference type="GO" id="GO:0006412">
    <property type="term" value="P:translation"/>
    <property type="evidence" value="ECO:0007669"/>
    <property type="project" value="InterPro"/>
</dbReference>